<reference evidence="2 3" key="1">
    <citation type="submission" date="2020-08" db="EMBL/GenBank/DDBJ databases">
        <title>The completed genome sequence of the pathogenic ascomycete fungus Penicillium digitatum.</title>
        <authorList>
            <person name="Wang M."/>
        </authorList>
    </citation>
    <scope>NUCLEOTIDE SEQUENCE [LARGE SCALE GENOMIC DNA]</scope>
    <source>
        <strain evidence="2 3">PdW03</strain>
    </source>
</reference>
<evidence type="ECO:0000313" key="2">
    <source>
        <dbReference type="EMBL" id="QQK40730.1"/>
    </source>
</evidence>
<evidence type="ECO:0000313" key="3">
    <source>
        <dbReference type="Proteomes" id="UP000595662"/>
    </source>
</evidence>
<dbReference type="Proteomes" id="UP000595662">
    <property type="component" value="Chromosome 1"/>
</dbReference>
<dbReference type="EMBL" id="CP060774">
    <property type="protein sequence ID" value="QQK40730.1"/>
    <property type="molecule type" value="Genomic_DNA"/>
</dbReference>
<evidence type="ECO:0000256" key="1">
    <source>
        <dbReference type="SAM" id="MobiDB-lite"/>
    </source>
</evidence>
<accession>A0A7T7BI80</accession>
<dbReference type="AlphaFoldDB" id="A0A7T7BI80"/>
<dbReference type="GeneID" id="90952518"/>
<dbReference type="RefSeq" id="XP_065955932.1">
    <property type="nucleotide sequence ID" value="XM_066100532.1"/>
</dbReference>
<name>A0A7T7BI80_PENDI</name>
<protein>
    <submittedName>
        <fullName evidence="2">Uncharacterized protein</fullName>
    </submittedName>
</protein>
<feature type="region of interest" description="Disordered" evidence="1">
    <location>
        <begin position="1"/>
        <end position="25"/>
    </location>
</feature>
<gene>
    <name evidence="2" type="ORF">Pdw03_3584</name>
</gene>
<proteinExistence type="predicted"/>
<organism evidence="2 3">
    <name type="scientific">Penicillium digitatum</name>
    <name type="common">Green mold</name>
    <dbReference type="NCBI Taxonomy" id="36651"/>
    <lineage>
        <taxon>Eukaryota</taxon>
        <taxon>Fungi</taxon>
        <taxon>Dikarya</taxon>
        <taxon>Ascomycota</taxon>
        <taxon>Pezizomycotina</taxon>
        <taxon>Eurotiomycetes</taxon>
        <taxon>Eurotiomycetidae</taxon>
        <taxon>Eurotiales</taxon>
        <taxon>Aspergillaceae</taxon>
        <taxon>Penicillium</taxon>
    </lineage>
</organism>
<sequence length="66" mass="6949">MPSCQLTSENLTNRSPAVPAIPSPLATVGANDKALQAELPGHRPSPHFACHAHADEYSRHLAPGDP</sequence>
<feature type="compositionally biased region" description="Polar residues" evidence="1">
    <location>
        <begin position="1"/>
        <end position="15"/>
    </location>
</feature>